<feature type="domain" description="Rieske-like [2Fe-2S]" evidence="4">
    <location>
        <begin position="23"/>
        <end position="137"/>
    </location>
</feature>
<feature type="region of interest" description="Disordered" evidence="3">
    <location>
        <begin position="1"/>
        <end position="21"/>
    </location>
</feature>
<keyword evidence="1" id="KW-0560">Oxidoreductase</keyword>
<gene>
    <name evidence="5" type="ORF">DIW82_12350</name>
</gene>
<dbReference type="InterPro" id="IPR012748">
    <property type="entry name" value="Rieske-like_NirD"/>
</dbReference>
<protein>
    <submittedName>
        <fullName evidence="5">Nitrite reductase</fullName>
    </submittedName>
</protein>
<dbReference type="RefSeq" id="WP_010119109.1">
    <property type="nucleotide sequence ID" value="NZ_DAITTW010000142.1"/>
</dbReference>
<dbReference type="GO" id="GO:0008942">
    <property type="term" value="F:nitrite reductase [NAD(P)H] activity"/>
    <property type="evidence" value="ECO:0007669"/>
    <property type="project" value="InterPro"/>
</dbReference>
<evidence type="ECO:0000313" key="6">
    <source>
        <dbReference type="Proteomes" id="UP000261739"/>
    </source>
</evidence>
<dbReference type="Proteomes" id="UP000261739">
    <property type="component" value="Unassembled WGS sequence"/>
</dbReference>
<dbReference type="InterPro" id="IPR017881">
    <property type="entry name" value="NirD"/>
</dbReference>
<reference evidence="5 6" key="1">
    <citation type="journal article" date="2018" name="Nat. Biotechnol.">
        <title>A standardized bacterial taxonomy based on genome phylogeny substantially revises the tree of life.</title>
        <authorList>
            <person name="Parks D.H."/>
            <person name="Chuvochina M."/>
            <person name="Waite D.W."/>
            <person name="Rinke C."/>
            <person name="Skarshewski A."/>
            <person name="Chaumeil P.A."/>
            <person name="Hugenholtz P."/>
        </authorList>
    </citation>
    <scope>NUCLEOTIDE SEQUENCE [LARGE SCALE GENOMIC DNA]</scope>
    <source>
        <strain evidence="5">UBA11247</strain>
    </source>
</reference>
<organism evidence="5 6">
    <name type="scientific">Corynebacterium nuruki</name>
    <dbReference type="NCBI Taxonomy" id="1032851"/>
    <lineage>
        <taxon>Bacteria</taxon>
        <taxon>Bacillati</taxon>
        <taxon>Actinomycetota</taxon>
        <taxon>Actinomycetes</taxon>
        <taxon>Mycobacteriales</taxon>
        <taxon>Corynebacteriaceae</taxon>
        <taxon>Corynebacterium</taxon>
    </lineage>
</organism>
<sequence>MTSTLTSTAASTPTPASTPTRHLTVCRADDLEDNLGVAVLLPDGSQAALFRIPADDVDDAANGDYTDEPVFLAVSNTDPYTGAAVISRGIVGEHDGHPTVASPLLKQSFSLIDGTSTAGDGRDLPVYPVETVDGDVILHY</sequence>
<dbReference type="GO" id="GO:0051537">
    <property type="term" value="F:2 iron, 2 sulfur cluster binding"/>
    <property type="evidence" value="ECO:0007669"/>
    <property type="project" value="InterPro"/>
</dbReference>
<keyword evidence="2" id="KW-0534">Nitrate assimilation</keyword>
<dbReference type="Gene3D" id="2.102.10.10">
    <property type="entry name" value="Rieske [2Fe-2S] iron-sulphur domain"/>
    <property type="match status" value="1"/>
</dbReference>
<feature type="compositionally biased region" description="Low complexity" evidence="3">
    <location>
        <begin position="1"/>
        <end position="20"/>
    </location>
</feature>
<dbReference type="EMBL" id="DQID01000313">
    <property type="protein sequence ID" value="HCT15535.1"/>
    <property type="molecule type" value="Genomic_DNA"/>
</dbReference>
<dbReference type="Pfam" id="PF13806">
    <property type="entry name" value="Rieske_2"/>
    <property type="match status" value="1"/>
</dbReference>
<dbReference type="GO" id="GO:0042128">
    <property type="term" value="P:nitrate assimilation"/>
    <property type="evidence" value="ECO:0007669"/>
    <property type="project" value="UniProtKB-KW"/>
</dbReference>
<dbReference type="InterPro" id="IPR036922">
    <property type="entry name" value="Rieske_2Fe-2S_sf"/>
</dbReference>
<dbReference type="PROSITE" id="PS51300">
    <property type="entry name" value="NIRD"/>
    <property type="match status" value="1"/>
</dbReference>
<accession>A0A3D4T2I5</accession>
<dbReference type="PANTHER" id="PTHR40562:SF1">
    <property type="entry name" value="NITRITE REDUCTASE (NADH) SMALL SUBUNIT"/>
    <property type="match status" value="1"/>
</dbReference>
<proteinExistence type="predicted"/>
<evidence type="ECO:0000256" key="3">
    <source>
        <dbReference type="SAM" id="MobiDB-lite"/>
    </source>
</evidence>
<evidence type="ECO:0000313" key="5">
    <source>
        <dbReference type="EMBL" id="HCT15535.1"/>
    </source>
</evidence>
<name>A0A3D4T2I5_9CORY</name>
<evidence type="ECO:0000259" key="4">
    <source>
        <dbReference type="Pfam" id="PF13806"/>
    </source>
</evidence>
<dbReference type="AlphaFoldDB" id="A0A3D4T2I5"/>
<evidence type="ECO:0000256" key="1">
    <source>
        <dbReference type="ARBA" id="ARBA00023002"/>
    </source>
</evidence>
<comment type="caution">
    <text evidence="5">The sequence shown here is derived from an EMBL/GenBank/DDBJ whole genome shotgun (WGS) entry which is preliminary data.</text>
</comment>
<evidence type="ECO:0000256" key="2">
    <source>
        <dbReference type="ARBA" id="ARBA00023063"/>
    </source>
</evidence>
<dbReference type="STRING" id="863239.GCA_000213935_02365"/>
<dbReference type="SUPFAM" id="SSF50022">
    <property type="entry name" value="ISP domain"/>
    <property type="match status" value="1"/>
</dbReference>
<dbReference type="PANTHER" id="PTHR40562">
    <property type="match status" value="1"/>
</dbReference>